<dbReference type="Proteomes" id="UP000190423">
    <property type="component" value="Unassembled WGS sequence"/>
</dbReference>
<evidence type="ECO:0000256" key="1">
    <source>
        <dbReference type="SAM" id="MobiDB-lite"/>
    </source>
</evidence>
<keyword evidence="2" id="KW-0732">Signal</keyword>
<dbReference type="EMBL" id="FUWG01000002">
    <property type="protein sequence ID" value="SJZ29675.1"/>
    <property type="molecule type" value="Genomic_DNA"/>
</dbReference>
<feature type="region of interest" description="Disordered" evidence="1">
    <location>
        <begin position="171"/>
        <end position="197"/>
    </location>
</feature>
<gene>
    <name evidence="3" type="ORF">SAMN02745149_00179</name>
</gene>
<proteinExistence type="predicted"/>
<feature type="chain" id="PRO_5012865890" evidence="2">
    <location>
        <begin position="28"/>
        <end position="325"/>
    </location>
</feature>
<evidence type="ECO:0000313" key="4">
    <source>
        <dbReference type="Proteomes" id="UP000190423"/>
    </source>
</evidence>
<evidence type="ECO:0000256" key="2">
    <source>
        <dbReference type="SAM" id="SignalP"/>
    </source>
</evidence>
<reference evidence="3 4" key="1">
    <citation type="submission" date="2017-02" db="EMBL/GenBank/DDBJ databases">
        <authorList>
            <person name="Peterson S.W."/>
        </authorList>
    </citation>
    <scope>NUCLEOTIDE SEQUENCE [LARGE SCALE GENOMIC DNA]</scope>
    <source>
        <strain evidence="3 4">ATCC BAA-908</strain>
    </source>
</reference>
<dbReference type="AlphaFoldDB" id="A0A1T4JHM7"/>
<feature type="compositionally biased region" description="Basic and acidic residues" evidence="1">
    <location>
        <begin position="171"/>
        <end position="185"/>
    </location>
</feature>
<dbReference type="STRING" id="261392.SAMN02745149_00179"/>
<protein>
    <submittedName>
        <fullName evidence="3">Uncharacterized protein</fullName>
    </submittedName>
</protein>
<feature type="compositionally biased region" description="Polar residues" evidence="1">
    <location>
        <begin position="69"/>
        <end position="98"/>
    </location>
</feature>
<name>A0A1T4JHM7_TREPO</name>
<keyword evidence="4" id="KW-1185">Reference proteome</keyword>
<sequence>MQIYKRSVYAAVLQCLFTLFSLHSVNAQSSSDAPAMPAMPSLPAVSDAPSMPSISAPTIGSPFYRPGNNAYSQKKSASNSRTAQSSAQKNTAATQSETQKTDLLSALLSSESSSDLESSRLTASDVTLLGQNGLLNGIYGLAGNASSYNSSSNTDILLTKILEQLNELKKEQDEKLQSDETDKSGKNTASQNAALPYIQPDKSQRPAILRFVINGYNILDTCRTVYFSRQEQDGSFLLTADRRYISDNTVREETFYLLFKADGNCGASKGYDVQPAVVQDYQNDYSLVYQLAQKKNLKASKAGNLVSLRSTAPDWNLDLLLDIGE</sequence>
<dbReference type="RefSeq" id="WP_078932095.1">
    <property type="nucleotide sequence ID" value="NZ_FUWG01000002.1"/>
</dbReference>
<dbReference type="GeneID" id="78315502"/>
<organism evidence="3 4">
    <name type="scientific">Treponema porcinum</name>
    <dbReference type="NCBI Taxonomy" id="261392"/>
    <lineage>
        <taxon>Bacteria</taxon>
        <taxon>Pseudomonadati</taxon>
        <taxon>Spirochaetota</taxon>
        <taxon>Spirochaetia</taxon>
        <taxon>Spirochaetales</taxon>
        <taxon>Treponemataceae</taxon>
        <taxon>Treponema</taxon>
    </lineage>
</organism>
<feature type="region of interest" description="Disordered" evidence="1">
    <location>
        <begin position="65"/>
        <end position="99"/>
    </location>
</feature>
<feature type="signal peptide" evidence="2">
    <location>
        <begin position="1"/>
        <end position="27"/>
    </location>
</feature>
<evidence type="ECO:0000313" key="3">
    <source>
        <dbReference type="EMBL" id="SJZ29675.1"/>
    </source>
</evidence>
<dbReference type="OrthoDB" id="360420at2"/>
<accession>A0A1T4JHM7</accession>